<dbReference type="AlphaFoldDB" id="A0A183JSE0"/>
<accession>A0A183JSE0</accession>
<protein>
    <submittedName>
        <fullName evidence="1">AsnC family transcriptional regulator</fullName>
    </submittedName>
</protein>
<name>A0A183JSE0_9TREM</name>
<reference evidence="1" key="1">
    <citation type="submission" date="2016-06" db="UniProtKB">
        <authorList>
            <consortium name="WormBaseParasite"/>
        </authorList>
    </citation>
    <scope>IDENTIFICATION</scope>
</reference>
<organism evidence="1">
    <name type="scientific">Schistosoma curassoni</name>
    <dbReference type="NCBI Taxonomy" id="6186"/>
    <lineage>
        <taxon>Eukaryota</taxon>
        <taxon>Metazoa</taxon>
        <taxon>Spiralia</taxon>
        <taxon>Lophotrochozoa</taxon>
        <taxon>Platyhelminthes</taxon>
        <taxon>Trematoda</taxon>
        <taxon>Digenea</taxon>
        <taxon>Strigeidida</taxon>
        <taxon>Schistosomatoidea</taxon>
        <taxon>Schistosomatidae</taxon>
        <taxon>Schistosoma</taxon>
    </lineage>
</organism>
<proteinExistence type="predicted"/>
<sequence>VTYNVHLSLNSISAVPGLISKISRVSRIIPTWIVQNKL</sequence>
<evidence type="ECO:0000313" key="1">
    <source>
        <dbReference type="WBParaSite" id="SCUD_0000563001-mRNA-1"/>
    </source>
</evidence>
<dbReference type="WBParaSite" id="SCUD_0000563001-mRNA-1">
    <property type="protein sequence ID" value="SCUD_0000563001-mRNA-1"/>
    <property type="gene ID" value="SCUD_0000563001"/>
</dbReference>